<evidence type="ECO:0000313" key="2">
    <source>
        <dbReference type="EMBL" id="OGD68180.1"/>
    </source>
</evidence>
<organism evidence="2 3">
    <name type="scientific">Candidatus Campbellbacteria bacterium RIFCSPHIGHO2_12_FULL_35_10</name>
    <dbReference type="NCBI Taxonomy" id="1797578"/>
    <lineage>
        <taxon>Bacteria</taxon>
        <taxon>Candidatus Campbelliibacteriota</taxon>
    </lineage>
</organism>
<keyword evidence="1" id="KW-1133">Transmembrane helix</keyword>
<dbReference type="Proteomes" id="UP000185891">
    <property type="component" value="Unassembled WGS sequence"/>
</dbReference>
<evidence type="ECO:0000256" key="1">
    <source>
        <dbReference type="SAM" id="Phobius"/>
    </source>
</evidence>
<comment type="caution">
    <text evidence="2">The sequence shown here is derived from an EMBL/GenBank/DDBJ whole genome shotgun (WGS) entry which is preliminary data.</text>
</comment>
<sequence length="141" mass="15536">MNKTNIIILIILLLGAGFYFFKVKYDEPVVTNFEECMTAGNAVMESYPRRCADGKGNVFVEEIAEPVDSSGQATTTDKDKILCTDDQRKAEVCIELYEPVCATVNIQCIKAPCNPIQETFSNSCQACINPLVESYTQGGCK</sequence>
<keyword evidence="1" id="KW-0812">Transmembrane</keyword>
<feature type="transmembrane region" description="Helical" evidence="1">
    <location>
        <begin position="6"/>
        <end position="23"/>
    </location>
</feature>
<evidence type="ECO:0008006" key="4">
    <source>
        <dbReference type="Google" id="ProtNLM"/>
    </source>
</evidence>
<accession>A0A1F5ELK6</accession>
<protein>
    <recommendedName>
        <fullName evidence="4">Kazal-like domain-containing protein</fullName>
    </recommendedName>
</protein>
<name>A0A1F5ELK6_9BACT</name>
<proteinExistence type="predicted"/>
<keyword evidence="1" id="KW-0472">Membrane</keyword>
<gene>
    <name evidence="2" type="ORF">A3E89_02640</name>
</gene>
<reference evidence="2 3" key="1">
    <citation type="journal article" date="2016" name="Nat. Commun.">
        <title>Thousands of microbial genomes shed light on interconnected biogeochemical processes in an aquifer system.</title>
        <authorList>
            <person name="Anantharaman K."/>
            <person name="Brown C.T."/>
            <person name="Hug L.A."/>
            <person name="Sharon I."/>
            <person name="Castelle C.J."/>
            <person name="Probst A.J."/>
            <person name="Thomas B.C."/>
            <person name="Singh A."/>
            <person name="Wilkins M.J."/>
            <person name="Karaoz U."/>
            <person name="Brodie E.L."/>
            <person name="Williams K.H."/>
            <person name="Hubbard S.S."/>
            <person name="Banfield J.F."/>
        </authorList>
    </citation>
    <scope>NUCLEOTIDE SEQUENCE [LARGE SCALE GENOMIC DNA]</scope>
</reference>
<evidence type="ECO:0000313" key="3">
    <source>
        <dbReference type="Proteomes" id="UP000185891"/>
    </source>
</evidence>
<dbReference type="AlphaFoldDB" id="A0A1F5ELK6"/>
<dbReference type="EMBL" id="MFAA01000041">
    <property type="protein sequence ID" value="OGD68180.1"/>
    <property type="molecule type" value="Genomic_DNA"/>
</dbReference>